<feature type="domain" description="C2H2-type" evidence="7">
    <location>
        <begin position="1418"/>
        <end position="1445"/>
    </location>
</feature>
<feature type="region of interest" description="Disordered" evidence="6">
    <location>
        <begin position="693"/>
        <end position="782"/>
    </location>
</feature>
<dbReference type="Proteomes" id="UP000749559">
    <property type="component" value="Unassembled WGS sequence"/>
</dbReference>
<keyword evidence="3 5" id="KW-0863">Zinc-finger</keyword>
<evidence type="ECO:0000256" key="5">
    <source>
        <dbReference type="PROSITE-ProRule" id="PRU00042"/>
    </source>
</evidence>
<feature type="domain" description="C2H2-type" evidence="7">
    <location>
        <begin position="1749"/>
        <end position="1776"/>
    </location>
</feature>
<keyword evidence="2" id="KW-0677">Repeat</keyword>
<dbReference type="Gene3D" id="3.30.160.60">
    <property type="entry name" value="Classic Zinc Finger"/>
    <property type="match status" value="14"/>
</dbReference>
<reference evidence="8" key="1">
    <citation type="submission" date="2022-03" db="EMBL/GenBank/DDBJ databases">
        <authorList>
            <person name="Martin C."/>
        </authorList>
    </citation>
    <scope>NUCLEOTIDE SEQUENCE</scope>
</reference>
<evidence type="ECO:0000256" key="3">
    <source>
        <dbReference type="ARBA" id="ARBA00022771"/>
    </source>
</evidence>
<feature type="compositionally biased region" description="Basic and acidic residues" evidence="6">
    <location>
        <begin position="223"/>
        <end position="233"/>
    </location>
</feature>
<comment type="caution">
    <text evidence="8">The sequence shown here is derived from an EMBL/GenBank/DDBJ whole genome shotgun (WGS) entry which is preliminary data.</text>
</comment>
<dbReference type="GO" id="GO:0008270">
    <property type="term" value="F:zinc ion binding"/>
    <property type="evidence" value="ECO:0007669"/>
    <property type="project" value="UniProtKB-KW"/>
</dbReference>
<feature type="compositionally biased region" description="Polar residues" evidence="6">
    <location>
        <begin position="1057"/>
        <end position="1066"/>
    </location>
</feature>
<keyword evidence="1" id="KW-0479">Metal-binding</keyword>
<dbReference type="PANTHER" id="PTHR24379">
    <property type="entry name" value="KRAB AND ZINC FINGER DOMAIN-CONTAINING"/>
    <property type="match status" value="1"/>
</dbReference>
<evidence type="ECO:0000313" key="9">
    <source>
        <dbReference type="Proteomes" id="UP000749559"/>
    </source>
</evidence>
<feature type="domain" description="C2H2-type" evidence="7">
    <location>
        <begin position="553"/>
        <end position="580"/>
    </location>
</feature>
<keyword evidence="9" id="KW-1185">Reference proteome</keyword>
<feature type="region of interest" description="Disordered" evidence="6">
    <location>
        <begin position="1839"/>
        <end position="1861"/>
    </location>
</feature>
<evidence type="ECO:0000256" key="2">
    <source>
        <dbReference type="ARBA" id="ARBA00022737"/>
    </source>
</evidence>
<feature type="region of interest" description="Disordered" evidence="6">
    <location>
        <begin position="1024"/>
        <end position="1104"/>
    </location>
</feature>
<feature type="domain" description="C2H2-type" evidence="7">
    <location>
        <begin position="432"/>
        <end position="455"/>
    </location>
</feature>
<feature type="compositionally biased region" description="Polar residues" evidence="6">
    <location>
        <begin position="756"/>
        <end position="779"/>
    </location>
</feature>
<gene>
    <name evidence="8" type="ORF">OFUS_LOCUS26526</name>
</gene>
<feature type="domain" description="C2H2-type" evidence="7">
    <location>
        <begin position="900"/>
        <end position="928"/>
    </location>
</feature>
<accession>A0A8S4Q7S2</accession>
<dbReference type="OrthoDB" id="6077919at2759"/>
<dbReference type="InterPro" id="IPR013087">
    <property type="entry name" value="Znf_C2H2_type"/>
</dbReference>
<feature type="region of interest" description="Disordered" evidence="6">
    <location>
        <begin position="207"/>
        <end position="233"/>
    </location>
</feature>
<dbReference type="InterPro" id="IPR036236">
    <property type="entry name" value="Znf_C2H2_sf"/>
</dbReference>
<dbReference type="Pfam" id="PF13909">
    <property type="entry name" value="zf-H2C2_5"/>
    <property type="match status" value="1"/>
</dbReference>
<evidence type="ECO:0000259" key="7">
    <source>
        <dbReference type="PROSITE" id="PS50157"/>
    </source>
</evidence>
<feature type="region of interest" description="Disordered" evidence="6">
    <location>
        <begin position="448"/>
        <end position="489"/>
    </location>
</feature>
<evidence type="ECO:0000256" key="4">
    <source>
        <dbReference type="ARBA" id="ARBA00022833"/>
    </source>
</evidence>
<feature type="domain" description="C2H2-type" evidence="7">
    <location>
        <begin position="404"/>
        <end position="431"/>
    </location>
</feature>
<dbReference type="PROSITE" id="PS50157">
    <property type="entry name" value="ZINC_FINGER_C2H2_2"/>
    <property type="match status" value="11"/>
</dbReference>
<keyword evidence="4" id="KW-0862">Zinc</keyword>
<feature type="domain" description="C2H2-type" evidence="7">
    <location>
        <begin position="1177"/>
        <end position="1204"/>
    </location>
</feature>
<dbReference type="SUPFAM" id="SSF57667">
    <property type="entry name" value="beta-beta-alpha zinc fingers"/>
    <property type="match status" value="10"/>
</dbReference>
<protein>
    <recommendedName>
        <fullName evidence="7">C2H2-type domain-containing protein</fullName>
    </recommendedName>
</protein>
<dbReference type="PROSITE" id="PS00028">
    <property type="entry name" value="ZINC_FINGER_C2H2_1"/>
    <property type="match status" value="5"/>
</dbReference>
<feature type="compositionally biased region" description="Basic and acidic residues" evidence="6">
    <location>
        <begin position="1024"/>
        <end position="1033"/>
    </location>
</feature>
<feature type="domain" description="C2H2-type" evidence="7">
    <location>
        <begin position="581"/>
        <end position="604"/>
    </location>
</feature>
<organism evidence="8 9">
    <name type="scientific">Owenia fusiformis</name>
    <name type="common">Polychaete worm</name>
    <dbReference type="NCBI Taxonomy" id="6347"/>
    <lineage>
        <taxon>Eukaryota</taxon>
        <taxon>Metazoa</taxon>
        <taxon>Spiralia</taxon>
        <taxon>Lophotrochozoa</taxon>
        <taxon>Annelida</taxon>
        <taxon>Polychaeta</taxon>
        <taxon>Sedentaria</taxon>
        <taxon>Canalipalpata</taxon>
        <taxon>Sabellida</taxon>
        <taxon>Oweniida</taxon>
        <taxon>Oweniidae</taxon>
        <taxon>Owenia</taxon>
    </lineage>
</organism>
<dbReference type="SMART" id="SM00355">
    <property type="entry name" value="ZnF_C2H2"/>
    <property type="match status" value="29"/>
</dbReference>
<evidence type="ECO:0000313" key="8">
    <source>
        <dbReference type="EMBL" id="CAH1802887.1"/>
    </source>
</evidence>
<feature type="domain" description="C2H2-type" evidence="7">
    <location>
        <begin position="629"/>
        <end position="656"/>
    </location>
</feature>
<evidence type="ECO:0000256" key="6">
    <source>
        <dbReference type="SAM" id="MobiDB-lite"/>
    </source>
</evidence>
<dbReference type="Pfam" id="PF00096">
    <property type="entry name" value="zf-C2H2"/>
    <property type="match status" value="2"/>
</dbReference>
<name>A0A8S4Q7S2_OWEFU</name>
<feature type="compositionally biased region" description="Polar residues" evidence="6">
    <location>
        <begin position="1082"/>
        <end position="1104"/>
    </location>
</feature>
<dbReference type="EMBL" id="CAIIXF020000153">
    <property type="protein sequence ID" value="CAH1802887.1"/>
    <property type="molecule type" value="Genomic_DNA"/>
</dbReference>
<dbReference type="PANTHER" id="PTHR24379:SF121">
    <property type="entry name" value="C2H2-TYPE DOMAIN-CONTAINING PROTEIN"/>
    <property type="match status" value="1"/>
</dbReference>
<sequence>MVLHVKLSYKKSTVHNCPKCTFSTRNKPVFDRHRQRCSHSNNNVYKALIAENNPGRDTMNVVQTTARKTFKNRSKVNQIGAKLVQKAISPKKQKALHTRNYKCPDCKFHTLKSKAYLFHQVKLHGAAFQHIVGCTLCDYASRWKCKIERHQALKHKGAGTSKTLWNSSMDVDLCSLSPSSSNAENIDVPLAQNGGRRRKPATVMRVVNNPDSDEDHEVSFPNLKEDSGEKKKPESAIFEDLSIPGQSKFKCKLCHLTSHQQLIIERHYHSRHNSTKQLQCTKCDYTTSSKVDFFAHKAKHSSENSMHLQCKQSSFGTSSQSDVTQHMMSHRDVSLLRCQLCEYVTEDSAHLNDHVEMFHLEPEDEEGTAVITAEQMEKAMEKTYYETHDTNKPKYTALLAENDHVCKLCGYDARCNANLKIHMVTHSNERGFPCKLCHHKYKRASDLNRHMKKNHGLTLSDLRKTPLSDIQTSSKPSSPNPPTILISDDQPLNLSVKPIKMPRLDIQPRSESKMAALPPAVENIYDPEQPLDLSVKSEPMEIESIGGLEPMNLNCNSCSYIAKWPSDLRRHMLVHSIEKRFQCPYCDKRYKYPTDMNVHIKRTHKKPGLQYSERAPCVNRSKPTPAGDYRCQLCDFQTTFKSALDRHYRIHTGEKPFHCTFCIYASSWRGDLKRHLEKHHMEKLRELDINSLLDPVTPSNMSEVNYHTGESEAEQHQQSPSQNTDDEKPATAQAPPVFPGDPYLPSKTHTAKTEPSDWQDTSSEASWSTSEKPETTQNEKGIKCPRCPFIAPAQSKLDCHLAGHENLKRYKCLICGRRSNWSWDIRKHIKRDHPTELETQFTHLTMEEAQNTIGDYLKNHPFGKVSPVRLRHAKIPQVTPARTKGNALPSPKTVGYIKPYKCSECGRRSNWKWDINKHIRAAHYGTEAHVIIMSVEDAKTQPIPPISTKRQITSPATKYDPNNLKPFQCGGCPYRSNWRSDIARHLRRSHDLDTSHIIVLDAQTASSTLEDYNNMFAGKKFSEKRITSSEHLRGTPNNTPPPTREGTPSPFSREGTPYSQEGSVYSNPPDITGQDLDDTTDDSNGAVNLSKVSMMSPNLPNSGENISPSLPANAQQHFDEHIDNALKKEENQPMDFTSTASNTKQMNIHEGAQMDTFIPFSDIQKSQTSGGVKRKVWRCSKCDYRSHNKVDVMKHLQIHAKDKAYKCKLCTYSSNFRSAVYRHLRSKHQANNYDQMMDFDETLQQNENEVEEITEEQHLSQLQTSQNSISQMDHDSTNLVIDCAASFDDEKRHHCTICPYKTTKPGMLQLHMSYHKPSPQNMFKCSYCPYYVSVKRLLHQHTKLHMEDGTIDDDAHIPPSHQTALDLATKHDDDNDDMDEPVNNGDGFQCTDCPYITRSKNDIAYHRQFHSPNPSAPFKCNNCDYWVTMKRLLVQHGKVHSEEYQLRVKALKNALNKPTDPAALESIEMAKLKQTIINAKVAPISLPPDISPMDDPYKASSSLMSKLHRCAICPYISLNHTNLILHERAHGQHKEDGSKFGCPFCDFATGNKTMLAVHIKVHSNHYKAGSINDVEDLEGKGAISENRAVSPKATVVFSDPAISPTRELLDSGGFYFKVDETTGDTHLNKANFKKFVCEKCPYATSKKLYYERHLSLHGSKLRFGCEFCDYSTPTFSQLQTHKSIHLTPNGNLLAAQSVSNLLTQPEIPADIAATEVNMSDKTVKDGSLHDNLELYENSESFEEPNARLYRCNYCPYNSQRRDGLISHEKFHISRGTFKCPHCSFSVNQQHLLNQHINIHFSNPSLDARAEQVENSEPTNDETTPEFIDINDIPVEERKRWQHDESKSMMPKGESVPTTSNAKHWPLGVHKSLWNTRKLTRINKCQEVMP</sequence>
<evidence type="ECO:0000256" key="1">
    <source>
        <dbReference type="ARBA" id="ARBA00022723"/>
    </source>
</evidence>
<feature type="domain" description="C2H2-type" evidence="7">
    <location>
        <begin position="1777"/>
        <end position="1804"/>
    </location>
</feature>
<proteinExistence type="predicted"/>
<feature type="domain" description="C2H2-type" evidence="7">
    <location>
        <begin position="1540"/>
        <end position="1567"/>
    </location>
</feature>